<evidence type="ECO:0000313" key="2">
    <source>
        <dbReference type="Proteomes" id="UP001172681"/>
    </source>
</evidence>
<reference evidence="1" key="1">
    <citation type="submission" date="2022-10" db="EMBL/GenBank/DDBJ databases">
        <title>Culturing micro-colonial fungi from biological soil crusts in the Mojave desert and describing Neophaeococcomyces mojavensis, and introducing the new genera and species Taxawa tesnikishii.</title>
        <authorList>
            <person name="Kurbessoian T."/>
            <person name="Stajich J.E."/>
        </authorList>
    </citation>
    <scope>NUCLEOTIDE SEQUENCE</scope>
    <source>
        <strain evidence="1">TK_35</strain>
    </source>
</reference>
<comment type="caution">
    <text evidence="1">The sequence shown here is derived from an EMBL/GenBank/DDBJ whole genome shotgun (WGS) entry which is preliminary data.</text>
</comment>
<organism evidence="1 2">
    <name type="scientific">Knufia peltigerae</name>
    <dbReference type="NCBI Taxonomy" id="1002370"/>
    <lineage>
        <taxon>Eukaryota</taxon>
        <taxon>Fungi</taxon>
        <taxon>Dikarya</taxon>
        <taxon>Ascomycota</taxon>
        <taxon>Pezizomycotina</taxon>
        <taxon>Eurotiomycetes</taxon>
        <taxon>Chaetothyriomycetidae</taxon>
        <taxon>Chaetothyriales</taxon>
        <taxon>Trichomeriaceae</taxon>
        <taxon>Knufia</taxon>
    </lineage>
</organism>
<dbReference type="Pfam" id="PF11913">
    <property type="entry name" value="DUF3431"/>
    <property type="match status" value="1"/>
</dbReference>
<dbReference type="Proteomes" id="UP001172681">
    <property type="component" value="Unassembled WGS sequence"/>
</dbReference>
<gene>
    <name evidence="1" type="ORF">H2204_014700</name>
</gene>
<dbReference type="AlphaFoldDB" id="A0AA38XI08"/>
<dbReference type="EMBL" id="JAPDRN010000196">
    <property type="protein sequence ID" value="KAJ9613737.1"/>
    <property type="molecule type" value="Genomic_DNA"/>
</dbReference>
<accession>A0AA38XI08</accession>
<protein>
    <submittedName>
        <fullName evidence="1">Uncharacterized protein</fullName>
    </submittedName>
</protein>
<dbReference type="PANTHER" id="PTHR37490">
    <property type="entry name" value="EXPRESSED PROTEIN"/>
    <property type="match status" value="1"/>
</dbReference>
<name>A0AA38XI08_9EURO</name>
<dbReference type="PANTHER" id="PTHR37490:SF3">
    <property type="entry name" value="DUF3431 DOMAIN CONTAINING PROTEIN"/>
    <property type="match status" value="1"/>
</dbReference>
<dbReference type="InterPro" id="IPR021838">
    <property type="entry name" value="DUF3431"/>
</dbReference>
<proteinExistence type="predicted"/>
<evidence type="ECO:0000313" key="1">
    <source>
        <dbReference type="EMBL" id="KAJ9613737.1"/>
    </source>
</evidence>
<keyword evidence="2" id="KW-1185">Reference proteome</keyword>
<sequence length="371" mass="41507">MDKPNTFHGEEIVERIPSALGSGNGAKNFAWRTVRYQTTASTLPSAQGVCRGLSDTTKPALVVARINTDDTKWLDRLLDKYHLCVYTADAPVDKSSKYLQVPENRGHEAMTYLTFIIDNYETIPSSGAVFVHGARWSWHNDNPDYDNAALLAALNISSALTPWGYHNLRCDWSASTCPMAVAQGSFGTSINAILEPWNQRLVSDAALPDALTALFGFENDRLKPGVRLHLGRHDAVRAQCCAQFVVSRESIHRHTLEEYVALRQWLLDGSSGQRANSNSSQSTKAAPPDDRIAGRIMSYVWHILFLDYDTLNEHIDLEKLNELACPSAAQCYCRLYGRCDLQRCTQGRCYGQYVIPPGYRLPEDWAATHEH</sequence>